<keyword evidence="1" id="KW-0472">Membrane</keyword>
<organism evidence="3 4">
    <name type="scientific">Thioalkalivibrio nitratireducens (strain DSM 14787 / UNIQEM 213 / ALEN2)</name>
    <dbReference type="NCBI Taxonomy" id="1255043"/>
    <lineage>
        <taxon>Bacteria</taxon>
        <taxon>Pseudomonadati</taxon>
        <taxon>Pseudomonadota</taxon>
        <taxon>Gammaproteobacteria</taxon>
        <taxon>Chromatiales</taxon>
        <taxon>Ectothiorhodospiraceae</taxon>
        <taxon>Thioalkalivibrio</taxon>
    </lineage>
</organism>
<dbReference type="InterPro" id="IPR000620">
    <property type="entry name" value="EamA_dom"/>
</dbReference>
<sequence>MSVPAAYLGVILIWATTSLAIQWSGDGPGFLFGVAARAAIGAVLALAIARLSRLRVWRRDAFGVYMVVALGIYGATLSTYWAAQQIPWGWISVIFGFTPIATSAMAALWLPGQGLTRVRLAGALLGVGGLAAIFSGGAAAGITTVDRRAGRL</sequence>
<evidence type="ECO:0000256" key="1">
    <source>
        <dbReference type="SAM" id="Phobius"/>
    </source>
</evidence>
<keyword evidence="1" id="KW-1133">Transmembrane helix</keyword>
<feature type="transmembrane region" description="Helical" evidence="1">
    <location>
        <begin position="30"/>
        <end position="49"/>
    </location>
</feature>
<proteinExistence type="predicted"/>
<dbReference type="KEGG" id="tni:TVNIR_1719"/>
<dbReference type="Proteomes" id="UP000010809">
    <property type="component" value="Chromosome"/>
</dbReference>
<evidence type="ECO:0000313" key="4">
    <source>
        <dbReference type="Proteomes" id="UP000010809"/>
    </source>
</evidence>
<feature type="transmembrane region" description="Helical" evidence="1">
    <location>
        <begin position="122"/>
        <end position="142"/>
    </location>
</feature>
<feature type="transmembrane region" description="Helical" evidence="1">
    <location>
        <begin position="88"/>
        <end position="110"/>
    </location>
</feature>
<protein>
    <submittedName>
        <fullName evidence="3">Permease of the drug/metabolite transporter (DMT) superfamily</fullName>
    </submittedName>
</protein>
<dbReference type="AlphaFoldDB" id="L0DYG4"/>
<feature type="domain" description="EamA" evidence="2">
    <location>
        <begin position="8"/>
        <end position="134"/>
    </location>
</feature>
<keyword evidence="1" id="KW-0812">Transmembrane</keyword>
<dbReference type="HOGENOM" id="CLU_1721523_0_0_6"/>
<accession>L0DYG4</accession>
<evidence type="ECO:0000313" key="3">
    <source>
        <dbReference type="EMBL" id="AGA33381.1"/>
    </source>
</evidence>
<dbReference type="EMBL" id="CP003989">
    <property type="protein sequence ID" value="AGA33381.1"/>
    <property type="molecule type" value="Genomic_DNA"/>
</dbReference>
<dbReference type="SUPFAM" id="SSF103481">
    <property type="entry name" value="Multidrug resistance efflux transporter EmrE"/>
    <property type="match status" value="1"/>
</dbReference>
<feature type="transmembrane region" description="Helical" evidence="1">
    <location>
        <begin position="61"/>
        <end position="82"/>
    </location>
</feature>
<dbReference type="PATRIC" id="fig|1255043.3.peg.1742"/>
<dbReference type="InterPro" id="IPR037185">
    <property type="entry name" value="EmrE-like"/>
</dbReference>
<dbReference type="GO" id="GO:0016020">
    <property type="term" value="C:membrane"/>
    <property type="evidence" value="ECO:0007669"/>
    <property type="project" value="InterPro"/>
</dbReference>
<gene>
    <name evidence="3" type="ordered locus">TVNIR_1719</name>
</gene>
<dbReference type="eggNOG" id="COG0697">
    <property type="taxonomic scope" value="Bacteria"/>
</dbReference>
<name>L0DYG4_THIND</name>
<keyword evidence="4" id="KW-1185">Reference proteome</keyword>
<dbReference type="Pfam" id="PF00892">
    <property type="entry name" value="EamA"/>
    <property type="match status" value="1"/>
</dbReference>
<reference evidence="3" key="1">
    <citation type="submission" date="2015-12" db="EMBL/GenBank/DDBJ databases">
        <authorList>
            <person name="Tikhonova T.V."/>
            <person name="Pavlov A.R."/>
            <person name="Beletsky A.V."/>
            <person name="Mardanov A.V."/>
            <person name="Sorokin D.Y."/>
            <person name="Ravin N.V."/>
            <person name="Popov V.O."/>
        </authorList>
    </citation>
    <scope>NUCLEOTIDE SEQUENCE</scope>
    <source>
        <strain evidence="3">DSM 14787</strain>
    </source>
</reference>
<dbReference type="STRING" id="1255043.TVNIR_1719"/>
<evidence type="ECO:0000259" key="2">
    <source>
        <dbReference type="Pfam" id="PF00892"/>
    </source>
</evidence>